<dbReference type="EMBL" id="BBSA01000002">
    <property type="protein sequence ID" value="GAM60673.1"/>
    <property type="molecule type" value="Genomic_DNA"/>
</dbReference>
<dbReference type="GO" id="GO:0006525">
    <property type="term" value="P:arginine metabolic process"/>
    <property type="evidence" value="ECO:0007669"/>
    <property type="project" value="InterPro"/>
</dbReference>
<feature type="domain" description="Arginine repressor DNA-binding" evidence="1">
    <location>
        <begin position="16"/>
        <end position="61"/>
    </location>
</feature>
<evidence type="ECO:0000313" key="2">
    <source>
        <dbReference type="EMBL" id="GAM57318.1"/>
    </source>
</evidence>
<keyword evidence="5" id="KW-1185">Reference proteome</keyword>
<protein>
    <recommendedName>
        <fullName evidence="1">Arginine repressor DNA-binding domain-containing protein</fullName>
    </recommendedName>
</protein>
<evidence type="ECO:0000313" key="5">
    <source>
        <dbReference type="Proteomes" id="UP000031671"/>
    </source>
</evidence>
<dbReference type="GO" id="GO:0003700">
    <property type="term" value="F:DNA-binding transcription factor activity"/>
    <property type="evidence" value="ECO:0007669"/>
    <property type="project" value="InterPro"/>
</dbReference>
<accession>A0A0B8P1W8</accession>
<sequence length="65" mass="7331">MDTLIADRTTKNEEKKLAHVCKQLLQEQSFHNQNQLRATLEERGFEGISQSTVSRLLCQLGGESA</sequence>
<comment type="caution">
    <text evidence="2">The sequence shown here is derived from an EMBL/GenBank/DDBJ whole genome shotgun (WGS) entry which is preliminary data.</text>
</comment>
<accession>A0A0B8PBT1</accession>
<dbReference type="InterPro" id="IPR036390">
    <property type="entry name" value="WH_DNA-bd_sf"/>
</dbReference>
<evidence type="ECO:0000313" key="4">
    <source>
        <dbReference type="Proteomes" id="UP000031670"/>
    </source>
</evidence>
<dbReference type="InterPro" id="IPR036388">
    <property type="entry name" value="WH-like_DNA-bd_sf"/>
</dbReference>
<dbReference type="Proteomes" id="UP000031670">
    <property type="component" value="Unassembled WGS sequence"/>
</dbReference>
<dbReference type="EMBL" id="BBRZ01000050">
    <property type="protein sequence ID" value="GAM57318.1"/>
    <property type="molecule type" value="Genomic_DNA"/>
</dbReference>
<evidence type="ECO:0000259" key="1">
    <source>
        <dbReference type="Pfam" id="PF01316"/>
    </source>
</evidence>
<proteinExistence type="predicted"/>
<evidence type="ECO:0000313" key="3">
    <source>
        <dbReference type="EMBL" id="GAM60673.1"/>
    </source>
</evidence>
<dbReference type="Proteomes" id="UP000031671">
    <property type="component" value="Unassembled WGS sequence"/>
</dbReference>
<dbReference type="SUPFAM" id="SSF46785">
    <property type="entry name" value="Winged helix' DNA-binding domain"/>
    <property type="match status" value="1"/>
</dbReference>
<dbReference type="AlphaFoldDB" id="A0A0B8P1W8"/>
<reference evidence="4 5" key="3">
    <citation type="submission" date="2015-01" db="EMBL/GenBank/DDBJ databases">
        <authorList>
            <consortium name="NBRP consortium"/>
            <person name="Sawabe T."/>
            <person name="Meirelles P."/>
            <person name="Feng G."/>
            <person name="Sayaka M."/>
            <person name="Hattori M."/>
            <person name="Ohkuma M."/>
        </authorList>
    </citation>
    <scope>NUCLEOTIDE SEQUENCE [LARGE SCALE GENOMIC DNA]</scope>
    <source>
        <strain evidence="5">JCM 19231</strain>
        <strain evidence="2">JCM19231</strain>
        <strain evidence="3 4">JCM19232</strain>
    </source>
</reference>
<gene>
    <name evidence="2" type="ORF">JCM19231_1347</name>
    <name evidence="3" type="ORF">JCM19232_3615</name>
</gene>
<name>A0A0B8P1W8_9VIBR</name>
<dbReference type="Pfam" id="PF01316">
    <property type="entry name" value="Arg_repressor"/>
    <property type="match status" value="1"/>
</dbReference>
<dbReference type="Gene3D" id="1.10.10.10">
    <property type="entry name" value="Winged helix-like DNA-binding domain superfamily/Winged helix DNA-binding domain"/>
    <property type="match status" value="1"/>
</dbReference>
<reference evidence="2 5" key="1">
    <citation type="submission" date="2015-01" db="EMBL/GenBank/DDBJ databases">
        <title>Vibrio sp. C1 JCM 19231 whole genome shotgun sequence.</title>
        <authorList>
            <person name="Sawabe T."/>
            <person name="Meirelles P."/>
            <person name="Feng G."/>
            <person name="Sayaka M."/>
            <person name="Hattori M."/>
            <person name="Ohkuma M."/>
        </authorList>
    </citation>
    <scope>NUCLEOTIDE SEQUENCE [LARGE SCALE GENOMIC DNA]</scope>
    <source>
        <strain evidence="5">JCM 19231</strain>
        <strain evidence="2">JCM19231</strain>
    </source>
</reference>
<reference evidence="3 4" key="2">
    <citation type="submission" date="2015-01" db="EMBL/GenBank/DDBJ databases">
        <title>Vibrio sp. C5 JCM 19232 whole genome shotgun sequence.</title>
        <authorList>
            <person name="Sawabe T."/>
            <person name="Meirelles P."/>
            <person name="Feng G."/>
            <person name="Sayaka M."/>
            <person name="Hattori M."/>
            <person name="Ohkuma M."/>
        </authorList>
    </citation>
    <scope>NUCLEOTIDE SEQUENCE [LARGE SCALE GENOMIC DNA]</scope>
    <source>
        <strain evidence="3 4">JCM19232</strain>
    </source>
</reference>
<organism evidence="2 5">
    <name type="scientific">Vibrio ishigakensis</name>
    <dbReference type="NCBI Taxonomy" id="1481914"/>
    <lineage>
        <taxon>Bacteria</taxon>
        <taxon>Pseudomonadati</taxon>
        <taxon>Pseudomonadota</taxon>
        <taxon>Gammaproteobacteria</taxon>
        <taxon>Vibrionales</taxon>
        <taxon>Vibrionaceae</taxon>
        <taxon>Vibrio</taxon>
    </lineage>
</organism>
<dbReference type="InterPro" id="IPR020900">
    <property type="entry name" value="Arg_repress_DNA-bd"/>
</dbReference>